<organism evidence="1">
    <name type="scientific">Thermorudis sp</name>
    <dbReference type="NCBI Taxonomy" id="1969470"/>
    <lineage>
        <taxon>Bacteria</taxon>
        <taxon>Pseudomonadati</taxon>
        <taxon>Thermomicrobiota</taxon>
        <taxon>Thermomicrobia</taxon>
        <taxon>Thermomicrobia incertae sedis</taxon>
        <taxon>Thermorudis</taxon>
    </lineage>
</organism>
<dbReference type="PANTHER" id="PTHR43861">
    <property type="entry name" value="TRANS-ACONITATE 2-METHYLTRANSFERASE-RELATED"/>
    <property type="match status" value="1"/>
</dbReference>
<keyword evidence="1" id="KW-0808">Transferase</keyword>
<dbReference type="Gene3D" id="3.40.50.150">
    <property type="entry name" value="Vaccinia Virus protein VP39"/>
    <property type="match status" value="1"/>
</dbReference>
<dbReference type="InterPro" id="IPR029063">
    <property type="entry name" value="SAM-dependent_MTases_sf"/>
</dbReference>
<sequence length="332" mass="36256">MTGKPPGKPLSGRPSGLASGRQRAAGAAIELEHVACDLCGADDADLLLHLRDLIHRTAGLPFTLVRCRRCGLRYLNPRSLPAQLDRFYPADYAPHRRSGLAAAARRWLLRRELRALWPLLAPPRRVLELGCGSGDLLQIVRELGNPSVLGIEPSASAADLARQRWGLEVVRGTLEEARLASGSFDVALAQHVLEHLPSPSATLAELARVLRPGGTLVLWLPNAGSWAARVWGPAWMGYDAPRHLYTFDLETLRALLDRHGFGVAAVRHEWVGIEWSWGLRLAVRQRGHDGDALDRLLGRLHLPLAVAATPVSLAAALARRSGRVRVVARLRA</sequence>
<name>A0A7C2WBW3_9BACT</name>
<comment type="caution">
    <text evidence="1">The sequence shown here is derived from an EMBL/GenBank/DDBJ whole genome shotgun (WGS) entry which is preliminary data.</text>
</comment>
<dbReference type="CDD" id="cd02440">
    <property type="entry name" value="AdoMet_MTases"/>
    <property type="match status" value="1"/>
</dbReference>
<gene>
    <name evidence="1" type="ORF">ENP13_08390</name>
</gene>
<accession>A0A7C2WBW3</accession>
<proteinExistence type="predicted"/>
<dbReference type="SUPFAM" id="SSF53335">
    <property type="entry name" value="S-adenosyl-L-methionine-dependent methyltransferases"/>
    <property type="match status" value="1"/>
</dbReference>
<dbReference type="Pfam" id="PF13489">
    <property type="entry name" value="Methyltransf_23"/>
    <property type="match status" value="1"/>
</dbReference>
<reference evidence="1" key="1">
    <citation type="journal article" date="2020" name="mSystems">
        <title>Genome- and Community-Level Interaction Insights into Carbon Utilization and Element Cycling Functions of Hydrothermarchaeota in Hydrothermal Sediment.</title>
        <authorList>
            <person name="Zhou Z."/>
            <person name="Liu Y."/>
            <person name="Xu W."/>
            <person name="Pan J."/>
            <person name="Luo Z.H."/>
            <person name="Li M."/>
        </authorList>
    </citation>
    <scope>NUCLEOTIDE SEQUENCE [LARGE SCALE GENOMIC DNA]</scope>
    <source>
        <strain evidence="1">SpSt-192</strain>
    </source>
</reference>
<protein>
    <submittedName>
        <fullName evidence="1">Class I SAM-dependent methyltransferase</fullName>
    </submittedName>
</protein>
<dbReference type="GO" id="GO:0008168">
    <property type="term" value="F:methyltransferase activity"/>
    <property type="evidence" value="ECO:0007669"/>
    <property type="project" value="UniProtKB-KW"/>
</dbReference>
<dbReference type="GO" id="GO:0032259">
    <property type="term" value="P:methylation"/>
    <property type="evidence" value="ECO:0007669"/>
    <property type="project" value="UniProtKB-KW"/>
</dbReference>
<dbReference type="EMBL" id="DSID01000635">
    <property type="protein sequence ID" value="HEX71243.1"/>
    <property type="molecule type" value="Genomic_DNA"/>
</dbReference>
<keyword evidence="1" id="KW-0489">Methyltransferase</keyword>
<evidence type="ECO:0000313" key="1">
    <source>
        <dbReference type="EMBL" id="HEX71243.1"/>
    </source>
</evidence>
<dbReference type="AlphaFoldDB" id="A0A7C2WBW3"/>